<accession>A0A6J4VCS8</accession>
<dbReference type="AlphaFoldDB" id="A0A6J4VCS8"/>
<gene>
    <name evidence="1" type="ORF">AVDCRST_MAG81-1717</name>
</gene>
<name>A0A6J4VCS8_9CYAN</name>
<protein>
    <submittedName>
        <fullName evidence="1">Uncharacterized protein</fullName>
    </submittedName>
</protein>
<reference evidence="1" key="1">
    <citation type="submission" date="2020-02" db="EMBL/GenBank/DDBJ databases">
        <authorList>
            <person name="Meier V. D."/>
        </authorList>
    </citation>
    <scope>NUCLEOTIDE SEQUENCE</scope>
    <source>
        <strain evidence="1">AVDCRST_MAG81</strain>
    </source>
</reference>
<proteinExistence type="predicted"/>
<evidence type="ECO:0000313" key="1">
    <source>
        <dbReference type="EMBL" id="CAA9571916.1"/>
    </source>
</evidence>
<sequence>MTTQAKSSEKGYQNQLWWASFLPVALLTGLLCQSVPMALLTAAPVSAAASSSQAKQQVSQVVLNYMTGGTGGRSNARIRKMVIVSPYALVSWNQGDTGGQALLSNKSGTWKIMTFGGGSLGESGLKAFGVPPQLAQKLWSSYTQSKH</sequence>
<dbReference type="EMBL" id="CADCWO010000100">
    <property type="protein sequence ID" value="CAA9571916.1"/>
    <property type="molecule type" value="Genomic_DNA"/>
</dbReference>
<organism evidence="1">
    <name type="scientific">uncultured Synechococcales cyanobacterium</name>
    <dbReference type="NCBI Taxonomy" id="1936017"/>
    <lineage>
        <taxon>Bacteria</taxon>
        <taxon>Bacillati</taxon>
        <taxon>Cyanobacteriota</taxon>
        <taxon>Cyanophyceae</taxon>
        <taxon>Synechococcales</taxon>
        <taxon>environmental samples</taxon>
    </lineage>
</organism>